<protein>
    <submittedName>
        <fullName evidence="2">Uncharacterized protein</fullName>
    </submittedName>
</protein>
<sequence>MLCSKPCSQLRIVLKMKHRAEIALPDLDQSGRDQLLVQRFLSAIPEVYRRHLLLEWDTLTLRDAIGKVHSLMSFDNAREMNPNVASVTSVSAIVPGETRMVRLEQKVDELSKMLATMSQQHIRVLTDQVAMYAGPGTISLARALELHGGDVPANTAAGS</sequence>
<keyword evidence="1" id="KW-1185">Reference proteome</keyword>
<evidence type="ECO:0000313" key="1">
    <source>
        <dbReference type="Proteomes" id="UP000046395"/>
    </source>
</evidence>
<organism evidence="1 2">
    <name type="scientific">Trichuris muris</name>
    <name type="common">Mouse whipworm</name>
    <dbReference type="NCBI Taxonomy" id="70415"/>
    <lineage>
        <taxon>Eukaryota</taxon>
        <taxon>Metazoa</taxon>
        <taxon>Ecdysozoa</taxon>
        <taxon>Nematoda</taxon>
        <taxon>Enoplea</taxon>
        <taxon>Dorylaimia</taxon>
        <taxon>Trichinellida</taxon>
        <taxon>Trichuridae</taxon>
        <taxon>Trichuris</taxon>
    </lineage>
</organism>
<accession>A0A5S6QC03</accession>
<dbReference type="WBParaSite" id="TMUE_1000004492.1">
    <property type="protein sequence ID" value="TMUE_1000004492.1"/>
    <property type="gene ID" value="WBGene00295664"/>
</dbReference>
<reference evidence="2" key="1">
    <citation type="submission" date="2019-12" db="UniProtKB">
        <authorList>
            <consortium name="WormBaseParasite"/>
        </authorList>
    </citation>
    <scope>IDENTIFICATION</scope>
</reference>
<dbReference type="AlphaFoldDB" id="A0A5S6QC03"/>
<name>A0A5S6QC03_TRIMR</name>
<evidence type="ECO:0000313" key="2">
    <source>
        <dbReference type="WBParaSite" id="TMUE_1000004492.1"/>
    </source>
</evidence>
<proteinExistence type="predicted"/>
<dbReference type="Proteomes" id="UP000046395">
    <property type="component" value="Unassembled WGS sequence"/>
</dbReference>